<feature type="non-terminal residue" evidence="2">
    <location>
        <position position="1"/>
    </location>
</feature>
<gene>
    <name evidence="2" type="ORF">HMPREF0555_0998</name>
</gene>
<protein>
    <recommendedName>
        <fullName evidence="1">GGDEF domain-containing protein</fullName>
    </recommendedName>
</protein>
<dbReference type="InterPro" id="IPR000160">
    <property type="entry name" value="GGDEF_dom"/>
</dbReference>
<comment type="caution">
    <text evidence="2">The sequence shown here is derived from an EMBL/GenBank/DDBJ whole genome shotgun (WGS) entry which is preliminary data.</text>
</comment>
<dbReference type="SUPFAM" id="SSF55073">
    <property type="entry name" value="Nucleotide cyclase"/>
    <property type="match status" value="1"/>
</dbReference>
<dbReference type="GO" id="GO:1902201">
    <property type="term" value="P:negative regulation of bacterial-type flagellum-dependent cell motility"/>
    <property type="evidence" value="ECO:0007669"/>
    <property type="project" value="TreeGrafter"/>
</dbReference>
<dbReference type="InterPro" id="IPR050469">
    <property type="entry name" value="Diguanylate_Cyclase"/>
</dbReference>
<dbReference type="Gene3D" id="3.30.70.270">
    <property type="match status" value="1"/>
</dbReference>
<dbReference type="EMBL" id="ACKV01000046">
    <property type="protein sequence ID" value="EEJ42413.1"/>
    <property type="molecule type" value="Genomic_DNA"/>
</dbReference>
<dbReference type="GO" id="GO:0043709">
    <property type="term" value="P:cell adhesion involved in single-species biofilm formation"/>
    <property type="evidence" value="ECO:0007669"/>
    <property type="project" value="TreeGrafter"/>
</dbReference>
<accession>C2KK32</accession>
<dbReference type="GO" id="GO:0005886">
    <property type="term" value="C:plasma membrane"/>
    <property type="evidence" value="ECO:0007669"/>
    <property type="project" value="TreeGrafter"/>
</dbReference>
<proteinExistence type="predicted"/>
<dbReference type="GO" id="GO:0052621">
    <property type="term" value="F:diguanylate cyclase activity"/>
    <property type="evidence" value="ECO:0007669"/>
    <property type="project" value="TreeGrafter"/>
</dbReference>
<sequence>IQLQKEVIFDKLTGFFNYKKFEQDILLGPDKQTNTGIAVIDLDYFKNVNDTYGHEAGNKVLQEFSLFLREHLATN</sequence>
<dbReference type="NCBIfam" id="TIGR00254">
    <property type="entry name" value="GGDEF"/>
    <property type="match status" value="1"/>
</dbReference>
<dbReference type="RefSeq" id="WP_002815293.1">
    <property type="nucleotide sequence ID" value="NZ_GG693383.1"/>
</dbReference>
<evidence type="ECO:0000313" key="3">
    <source>
        <dbReference type="Proteomes" id="UP000004283"/>
    </source>
</evidence>
<dbReference type="Pfam" id="PF00990">
    <property type="entry name" value="GGDEF"/>
    <property type="match status" value="1"/>
</dbReference>
<dbReference type="PANTHER" id="PTHR45138:SF9">
    <property type="entry name" value="DIGUANYLATE CYCLASE DGCM-RELATED"/>
    <property type="match status" value="1"/>
</dbReference>
<dbReference type="HOGENOM" id="CLU_2676904_0_0_9"/>
<reference evidence="2 3" key="1">
    <citation type="submission" date="2009-04" db="EMBL/GenBank/DDBJ databases">
        <authorList>
            <person name="Qin X."/>
            <person name="Bachman B."/>
            <person name="Battles P."/>
            <person name="Bell A."/>
            <person name="Bess C."/>
            <person name="Bickham C."/>
            <person name="Chaboub L."/>
            <person name="Chen D."/>
            <person name="Coyle M."/>
            <person name="Deiros D.R."/>
            <person name="Dinh H."/>
            <person name="Forbes L."/>
            <person name="Fowler G."/>
            <person name="Francisco L."/>
            <person name="Fu Q."/>
            <person name="Gubbala S."/>
            <person name="Hale W."/>
            <person name="Han Y."/>
            <person name="Hemphill L."/>
            <person name="Highlander S.K."/>
            <person name="Hirani K."/>
            <person name="Hogues M."/>
            <person name="Jackson L."/>
            <person name="Jakkamsetti A."/>
            <person name="Javaid M."/>
            <person name="Jiang H."/>
            <person name="Korchina V."/>
            <person name="Kovar C."/>
            <person name="Lara F."/>
            <person name="Lee S."/>
            <person name="Mata R."/>
            <person name="Mathew T."/>
            <person name="Moen C."/>
            <person name="Morales K."/>
            <person name="Munidasa M."/>
            <person name="Nazareth L."/>
            <person name="Ngo R."/>
            <person name="Nguyen L."/>
            <person name="Okwuonu G."/>
            <person name="Ongeri F."/>
            <person name="Patil S."/>
            <person name="Petrosino J."/>
            <person name="Pham C."/>
            <person name="Pham P."/>
            <person name="Pu L.-L."/>
            <person name="Puazo M."/>
            <person name="Raj R."/>
            <person name="Reid J."/>
            <person name="Rouhana J."/>
            <person name="Saada N."/>
            <person name="Shang Y."/>
            <person name="Simmons D."/>
            <person name="Thornton R."/>
            <person name="Warren J."/>
            <person name="Weissenberger G."/>
            <person name="Zhang J."/>
            <person name="Zhang L."/>
            <person name="Zhou C."/>
            <person name="Zhu D."/>
            <person name="Muzny D."/>
            <person name="Worley K."/>
            <person name="Gibbs R."/>
        </authorList>
    </citation>
    <scope>NUCLEOTIDE SEQUENCE [LARGE SCALE GENOMIC DNA]</scope>
    <source>
        <strain evidence="2 3">ATCC 19254</strain>
    </source>
</reference>
<dbReference type="PANTHER" id="PTHR45138">
    <property type="entry name" value="REGULATORY COMPONENTS OF SENSORY TRANSDUCTION SYSTEM"/>
    <property type="match status" value="1"/>
</dbReference>
<dbReference type="PROSITE" id="PS50887">
    <property type="entry name" value="GGDEF"/>
    <property type="match status" value="1"/>
</dbReference>
<evidence type="ECO:0000259" key="1">
    <source>
        <dbReference type="PROSITE" id="PS50887"/>
    </source>
</evidence>
<organism evidence="2 3">
    <name type="scientific">Leuconostoc mesenteroides subsp. cremoris ATCC 19254</name>
    <dbReference type="NCBI Taxonomy" id="586220"/>
    <lineage>
        <taxon>Bacteria</taxon>
        <taxon>Bacillati</taxon>
        <taxon>Bacillota</taxon>
        <taxon>Bacilli</taxon>
        <taxon>Lactobacillales</taxon>
        <taxon>Lactobacillaceae</taxon>
        <taxon>Leuconostoc</taxon>
    </lineage>
</organism>
<name>C2KK32_LEUMC</name>
<dbReference type="AlphaFoldDB" id="C2KK32"/>
<evidence type="ECO:0000313" key="2">
    <source>
        <dbReference type="EMBL" id="EEJ42413.1"/>
    </source>
</evidence>
<dbReference type="Proteomes" id="UP000004283">
    <property type="component" value="Unassembled WGS sequence"/>
</dbReference>
<dbReference type="InterPro" id="IPR029787">
    <property type="entry name" value="Nucleotide_cyclase"/>
</dbReference>
<feature type="domain" description="GGDEF" evidence="1">
    <location>
        <begin position="33"/>
        <end position="75"/>
    </location>
</feature>
<dbReference type="InterPro" id="IPR043128">
    <property type="entry name" value="Rev_trsase/Diguanyl_cyclase"/>
</dbReference>